<feature type="domain" description="Methyltransferase" evidence="5">
    <location>
        <begin position="115"/>
        <end position="239"/>
    </location>
</feature>
<keyword evidence="3 4" id="KW-0949">S-adenosyl-L-methionine</keyword>
<dbReference type="PANTHER" id="PTHR18895">
    <property type="entry name" value="HEMK METHYLTRANSFERASE"/>
    <property type="match status" value="1"/>
</dbReference>
<dbReference type="PROSITE" id="PS00092">
    <property type="entry name" value="N6_MTASE"/>
    <property type="match status" value="1"/>
</dbReference>
<comment type="function">
    <text evidence="4">Methylates the class 1 translation termination release factors RF1/PrfA and RF2/PrfB on the glutamine residue of the universally conserved GGQ motif.</text>
</comment>
<dbReference type="InterPro" id="IPR029063">
    <property type="entry name" value="SAM-dependent_MTases_sf"/>
</dbReference>
<dbReference type="EC" id="2.1.1.297" evidence="4"/>
<gene>
    <name evidence="4" type="primary">prmC</name>
    <name evidence="7" type="ordered locus">Zymop_1586</name>
</gene>
<evidence type="ECO:0000313" key="7">
    <source>
        <dbReference type="EMBL" id="AEI38476.1"/>
    </source>
</evidence>
<organism evidence="7 8">
    <name type="scientific">Zymomonas mobilis subsp. pomaceae (strain ATCC 29192 / DSM 22645 / JCM 10191 / CCUG 17912 / NBRC 13757 / NCIMB 11200 / NRRL B-4491 / Barker I)</name>
    <dbReference type="NCBI Taxonomy" id="579138"/>
    <lineage>
        <taxon>Bacteria</taxon>
        <taxon>Pseudomonadati</taxon>
        <taxon>Pseudomonadota</taxon>
        <taxon>Alphaproteobacteria</taxon>
        <taxon>Sphingomonadales</taxon>
        <taxon>Zymomonadaceae</taxon>
        <taxon>Zymomonas</taxon>
    </lineage>
</organism>
<dbReference type="eggNOG" id="COG2890">
    <property type="taxonomic scope" value="Bacteria"/>
</dbReference>
<feature type="binding site" evidence="4">
    <location>
        <position position="144"/>
    </location>
    <ligand>
        <name>S-adenosyl-L-methionine</name>
        <dbReference type="ChEBI" id="CHEBI:59789"/>
    </ligand>
</feature>
<dbReference type="InterPro" id="IPR025714">
    <property type="entry name" value="Methyltranfer_dom"/>
</dbReference>
<feature type="binding site" evidence="4">
    <location>
        <position position="187"/>
    </location>
    <ligand>
        <name>S-adenosyl-L-methionine</name>
        <dbReference type="ChEBI" id="CHEBI:59789"/>
    </ligand>
</feature>
<dbReference type="EMBL" id="CP002865">
    <property type="protein sequence ID" value="AEI38476.1"/>
    <property type="molecule type" value="Genomic_DNA"/>
</dbReference>
<comment type="similarity">
    <text evidence="4">Belongs to the protein N5-glutamine methyltransferase family. PrmC subfamily.</text>
</comment>
<dbReference type="Pfam" id="PF13847">
    <property type="entry name" value="Methyltransf_31"/>
    <property type="match status" value="1"/>
</dbReference>
<evidence type="ECO:0000259" key="6">
    <source>
        <dbReference type="Pfam" id="PF17827"/>
    </source>
</evidence>
<keyword evidence="2 4" id="KW-0808">Transferase</keyword>
<dbReference type="GO" id="GO:0102559">
    <property type="term" value="F:peptide chain release factor N(5)-glutamine methyltransferase activity"/>
    <property type="evidence" value="ECO:0007669"/>
    <property type="project" value="UniProtKB-EC"/>
</dbReference>
<dbReference type="HOGENOM" id="CLU_018398_3_0_5"/>
<evidence type="ECO:0000313" key="8">
    <source>
        <dbReference type="Proteomes" id="UP000000491"/>
    </source>
</evidence>
<feature type="binding site" evidence="4">
    <location>
        <position position="173"/>
    </location>
    <ligand>
        <name>S-adenosyl-L-methionine</name>
        <dbReference type="ChEBI" id="CHEBI:59789"/>
    </ligand>
</feature>
<dbReference type="InterPro" id="IPR050320">
    <property type="entry name" value="N5-glutamine_MTase"/>
</dbReference>
<dbReference type="InterPro" id="IPR040758">
    <property type="entry name" value="PrmC_N"/>
</dbReference>
<evidence type="ECO:0000256" key="1">
    <source>
        <dbReference type="ARBA" id="ARBA00022603"/>
    </source>
</evidence>
<dbReference type="HAMAP" id="MF_02126">
    <property type="entry name" value="RF_methyltr_PrmC"/>
    <property type="match status" value="1"/>
</dbReference>
<dbReference type="SUPFAM" id="SSF53335">
    <property type="entry name" value="S-adenosyl-L-methionine-dependent methyltransferases"/>
    <property type="match status" value="1"/>
</dbReference>
<feature type="domain" description="Release factor glutamine methyltransferase N-terminal" evidence="6">
    <location>
        <begin position="7"/>
        <end position="74"/>
    </location>
</feature>
<accession>F8EW66</accession>
<dbReference type="STRING" id="579138.Zymop_1586"/>
<dbReference type="InterPro" id="IPR002052">
    <property type="entry name" value="DNA_methylase_N6_adenine_CS"/>
</dbReference>
<dbReference type="Pfam" id="PF17827">
    <property type="entry name" value="PrmC_N"/>
    <property type="match status" value="1"/>
</dbReference>
<feature type="binding site" evidence="4">
    <location>
        <begin position="121"/>
        <end position="125"/>
    </location>
    <ligand>
        <name>S-adenosyl-L-methionine</name>
        <dbReference type="ChEBI" id="CHEBI:59789"/>
    </ligand>
</feature>
<dbReference type="CDD" id="cd02440">
    <property type="entry name" value="AdoMet_MTases"/>
    <property type="match status" value="1"/>
</dbReference>
<protein>
    <recommendedName>
        <fullName evidence="4">Release factor glutamine methyltransferase</fullName>
        <shortName evidence="4">RF MTase</shortName>
        <ecNumber evidence="4">2.1.1.297</ecNumber>
    </recommendedName>
    <alternativeName>
        <fullName evidence="4">N5-glutamine methyltransferase PrmC</fullName>
    </alternativeName>
    <alternativeName>
        <fullName evidence="4">Protein-(glutamine-N5) MTase PrmC</fullName>
    </alternativeName>
    <alternativeName>
        <fullName evidence="4">Protein-glutamine N-methyltransferase PrmC</fullName>
    </alternativeName>
</protein>
<dbReference type="InterPro" id="IPR019874">
    <property type="entry name" value="RF_methyltr_PrmC"/>
</dbReference>
<dbReference type="Gene3D" id="1.10.8.10">
    <property type="entry name" value="DNA helicase RuvA subunit, C-terminal domain"/>
    <property type="match status" value="1"/>
</dbReference>
<reference evidence="7 8" key="1">
    <citation type="journal article" date="2011" name="J. Bacteriol.">
        <title>Genome sequence of the ethanol-producing Zymomonas mobilis subsp. pomaceae lectotype strain ATCC 29192.</title>
        <authorList>
            <person name="Kouvelis V.N."/>
            <person name="Davenport K.W."/>
            <person name="Brettin T.S."/>
            <person name="Bruce D."/>
            <person name="Detter C."/>
            <person name="Han C.S."/>
            <person name="Nolan M."/>
            <person name="Tapia R."/>
            <person name="Damoulaki A."/>
            <person name="Kyrpides N.C."/>
            <person name="Typas M.A."/>
            <person name="Pappas K.M."/>
        </authorList>
    </citation>
    <scope>NUCLEOTIDE SEQUENCE [LARGE SCALE GENOMIC DNA]</scope>
    <source>
        <strain evidence="8">ATCC 29192 / DSM 22645 / JCM 10191 / CCUG 17912 / NBRC 13757 / NCIMB 11200 / NRRL B-4491 / Barker I</strain>
    </source>
</reference>
<dbReference type="Gene3D" id="3.40.50.150">
    <property type="entry name" value="Vaccinia Virus protein VP39"/>
    <property type="match status" value="1"/>
</dbReference>
<evidence type="ECO:0000256" key="3">
    <source>
        <dbReference type="ARBA" id="ARBA00022691"/>
    </source>
</evidence>
<evidence type="ECO:0000256" key="2">
    <source>
        <dbReference type="ARBA" id="ARBA00022679"/>
    </source>
</evidence>
<dbReference type="NCBIfam" id="TIGR00536">
    <property type="entry name" value="hemK_fam"/>
    <property type="match status" value="1"/>
</dbReference>
<dbReference type="KEGG" id="zmp:Zymop_1586"/>
<dbReference type="GO" id="GO:0032259">
    <property type="term" value="P:methylation"/>
    <property type="evidence" value="ECO:0007669"/>
    <property type="project" value="UniProtKB-KW"/>
</dbReference>
<evidence type="ECO:0000256" key="4">
    <source>
        <dbReference type="HAMAP-Rule" id="MF_02126"/>
    </source>
</evidence>
<dbReference type="PATRIC" id="fig|579138.3.peg.1681"/>
<evidence type="ECO:0000259" key="5">
    <source>
        <dbReference type="Pfam" id="PF13847"/>
    </source>
</evidence>
<dbReference type="Proteomes" id="UP000000491">
    <property type="component" value="Chromosome"/>
</dbReference>
<proteinExistence type="inferred from homology"/>
<dbReference type="InterPro" id="IPR004556">
    <property type="entry name" value="HemK-like"/>
</dbReference>
<dbReference type="NCBIfam" id="TIGR03534">
    <property type="entry name" value="RF_mod_PrmC"/>
    <property type="match status" value="1"/>
</dbReference>
<dbReference type="AlphaFoldDB" id="F8EW66"/>
<comment type="catalytic activity">
    <reaction evidence="4">
        <text>L-glutaminyl-[peptide chain release factor] + S-adenosyl-L-methionine = N(5)-methyl-L-glutaminyl-[peptide chain release factor] + S-adenosyl-L-homocysteine + H(+)</text>
        <dbReference type="Rhea" id="RHEA:42896"/>
        <dbReference type="Rhea" id="RHEA-COMP:10271"/>
        <dbReference type="Rhea" id="RHEA-COMP:10272"/>
        <dbReference type="ChEBI" id="CHEBI:15378"/>
        <dbReference type="ChEBI" id="CHEBI:30011"/>
        <dbReference type="ChEBI" id="CHEBI:57856"/>
        <dbReference type="ChEBI" id="CHEBI:59789"/>
        <dbReference type="ChEBI" id="CHEBI:61891"/>
        <dbReference type="EC" id="2.1.1.297"/>
    </reaction>
</comment>
<keyword evidence="1 4" id="KW-0489">Methyltransferase</keyword>
<dbReference type="PANTHER" id="PTHR18895:SF74">
    <property type="entry name" value="MTRF1L RELEASE FACTOR GLUTAMINE METHYLTRANSFERASE"/>
    <property type="match status" value="1"/>
</dbReference>
<dbReference type="GO" id="GO:0003676">
    <property type="term" value="F:nucleic acid binding"/>
    <property type="evidence" value="ECO:0007669"/>
    <property type="project" value="InterPro"/>
</dbReference>
<feature type="binding site" evidence="4">
    <location>
        <begin position="187"/>
        <end position="190"/>
    </location>
    <ligand>
        <name>substrate</name>
    </ligand>
</feature>
<name>F8EW66_ZYMMT</name>
<sequence length="276" mass="30798">MILTIAEALREASADLASVSMTARLDAELLMAHVLKIEREALLLGAWSEKAAPAAFFEVIKRRKQNEPVAYITGYRDFWSLRLVVNPSVLIPRPDSETLIETALSYFQKKNFTPTKILDLGTGSGALLLSALTEWPDAKGLGIDCSDKALSVARFNAEKNSLQMRADFRLGYWGDNITESFDLLLCNPPYIAKETMMPRDVWQYEPHQALFAGKDGLADYRHLIPEIPSLLTERGIACLEIGFDQAEAVSAIAAKAGMESQIYRDIEQRPRCILLF</sequence>